<proteinExistence type="inferred from homology"/>
<dbReference type="PANTHER" id="PTHR10966">
    <property type="entry name" value="TRANSCRIPTION INITIATION FACTOR IIA SUBUNIT 2"/>
    <property type="match status" value="1"/>
</dbReference>
<comment type="function">
    <text evidence="7">TFIIA is a component of the transcription machinery of RNA polymerase II and plays an important role in transcriptional activation. TFIIA in a complex with TBP mediates transcriptional activity.</text>
</comment>
<evidence type="ECO:0000256" key="7">
    <source>
        <dbReference type="ARBA" id="ARBA00024733"/>
    </source>
</evidence>
<sequence length="135" mass="15765">MANLSAAQHYRQTTIGQTLIDALDGLVQEHRMEPQLGAAVIQHFDRIMAEVFRENERLRRKRLKFKARCLTYRFIDDRWFWLLSGATFTTDSGRKMASERVRVHAIAAEPKVTAAWEDDDIELHRKGQARKKARK</sequence>
<evidence type="ECO:0000256" key="1">
    <source>
        <dbReference type="ARBA" id="ARBA00004123"/>
    </source>
</evidence>
<organism evidence="12 13">
    <name type="scientific">Phyllosticta citrichinensis</name>
    <dbReference type="NCBI Taxonomy" id="1130410"/>
    <lineage>
        <taxon>Eukaryota</taxon>
        <taxon>Fungi</taxon>
        <taxon>Dikarya</taxon>
        <taxon>Ascomycota</taxon>
        <taxon>Pezizomycotina</taxon>
        <taxon>Dothideomycetes</taxon>
        <taxon>Dothideomycetes incertae sedis</taxon>
        <taxon>Botryosphaeriales</taxon>
        <taxon>Phyllostictaceae</taxon>
        <taxon>Phyllosticta</taxon>
    </lineage>
</organism>
<evidence type="ECO:0000256" key="4">
    <source>
        <dbReference type="ARBA" id="ARBA00023015"/>
    </source>
</evidence>
<keyword evidence="4" id="KW-0805">Transcription regulation</keyword>
<feature type="domain" description="Transcription initiation factor IIA gamma subunit N-terminal" evidence="10">
    <location>
        <begin position="8"/>
        <end position="51"/>
    </location>
</feature>
<evidence type="ECO:0000313" key="13">
    <source>
        <dbReference type="Proteomes" id="UP001456524"/>
    </source>
</evidence>
<evidence type="ECO:0000256" key="8">
    <source>
        <dbReference type="ARBA" id="ARBA00029848"/>
    </source>
</evidence>
<accession>A0ABR1XU66</accession>
<dbReference type="InterPro" id="IPR003194">
    <property type="entry name" value="TFIIA_gsu"/>
</dbReference>
<dbReference type="Pfam" id="PF02751">
    <property type="entry name" value="TFIIA_gamma_C"/>
    <property type="match status" value="1"/>
</dbReference>
<dbReference type="SUPFAM" id="SSF47396">
    <property type="entry name" value="Transcription factor IIA (TFIIA), alpha-helical domain"/>
    <property type="match status" value="1"/>
</dbReference>
<evidence type="ECO:0000256" key="2">
    <source>
        <dbReference type="ARBA" id="ARBA00007675"/>
    </source>
</evidence>
<dbReference type="EMBL" id="JBBWUH010000005">
    <property type="protein sequence ID" value="KAK8166831.1"/>
    <property type="molecule type" value="Genomic_DNA"/>
</dbReference>
<evidence type="ECO:0000256" key="9">
    <source>
        <dbReference type="ARBA" id="ARBA00032215"/>
    </source>
</evidence>
<dbReference type="InterPro" id="IPR009083">
    <property type="entry name" value="TFIIA_a-hlx"/>
</dbReference>
<evidence type="ECO:0000256" key="5">
    <source>
        <dbReference type="ARBA" id="ARBA00023163"/>
    </source>
</evidence>
<evidence type="ECO:0000256" key="3">
    <source>
        <dbReference type="ARBA" id="ARBA00019928"/>
    </source>
</evidence>
<name>A0ABR1XU66_9PEZI</name>
<feature type="domain" description="Transcription initiation factor IIA gamma subunit C-terminal" evidence="11">
    <location>
        <begin position="66"/>
        <end position="103"/>
    </location>
</feature>
<evidence type="ECO:0000259" key="10">
    <source>
        <dbReference type="Pfam" id="PF02268"/>
    </source>
</evidence>
<reference evidence="12 13" key="1">
    <citation type="journal article" date="2022" name="G3 (Bethesda)">
        <title>Enemy or ally: a genomic approach to elucidate the lifestyle of Phyllosticta citrichinaensis.</title>
        <authorList>
            <person name="Buijs V.A."/>
            <person name="Groenewald J.Z."/>
            <person name="Haridas S."/>
            <person name="LaButti K.M."/>
            <person name="Lipzen A."/>
            <person name="Martin F.M."/>
            <person name="Barry K."/>
            <person name="Grigoriev I.V."/>
            <person name="Crous P.W."/>
            <person name="Seidl M.F."/>
        </authorList>
    </citation>
    <scope>NUCLEOTIDE SEQUENCE [LARGE SCALE GENOMIC DNA]</scope>
    <source>
        <strain evidence="12 13">CBS 129764</strain>
    </source>
</reference>
<comment type="caution">
    <text evidence="12">The sequence shown here is derived from an EMBL/GenBank/DDBJ whole genome shotgun (WGS) entry which is preliminary data.</text>
</comment>
<comment type="subcellular location">
    <subcellularLocation>
        <location evidence="1">Nucleus</location>
    </subcellularLocation>
</comment>
<dbReference type="Gene3D" id="2.30.18.10">
    <property type="entry name" value="Transcription factor IIA (TFIIA), beta-barrel domain"/>
    <property type="match status" value="1"/>
</dbReference>
<dbReference type="InterPro" id="IPR009088">
    <property type="entry name" value="TFIIA_b-brl"/>
</dbReference>
<gene>
    <name evidence="12" type="ORF">IWX90DRAFT_224971</name>
</gene>
<dbReference type="InterPro" id="IPR015872">
    <property type="entry name" value="TFIIA_gsu_N"/>
</dbReference>
<comment type="similarity">
    <text evidence="2">Belongs to the TFIIA subunit 2 family.</text>
</comment>
<dbReference type="Proteomes" id="UP001456524">
    <property type="component" value="Unassembled WGS sequence"/>
</dbReference>
<dbReference type="InterPro" id="IPR015871">
    <property type="entry name" value="TFIIA_gsu_C"/>
</dbReference>
<dbReference type="Pfam" id="PF02268">
    <property type="entry name" value="TFIIA_gamma_N"/>
    <property type="match status" value="1"/>
</dbReference>
<protein>
    <recommendedName>
        <fullName evidence="3">Transcription initiation factor IIA subunit 2</fullName>
    </recommendedName>
    <alternativeName>
        <fullName evidence="9">General transcription factor IIA subunit 2</fullName>
    </alternativeName>
    <alternativeName>
        <fullName evidence="8">Transcription initiation factor IIA small chain</fullName>
    </alternativeName>
</protein>
<dbReference type="Gene3D" id="1.10.287.190">
    <property type="entry name" value="Transcription factor IIA gamma subunit, alpha-helical domain"/>
    <property type="match status" value="1"/>
</dbReference>
<evidence type="ECO:0000259" key="11">
    <source>
        <dbReference type="Pfam" id="PF02751"/>
    </source>
</evidence>
<dbReference type="SUPFAM" id="SSF50784">
    <property type="entry name" value="Transcription factor IIA (TFIIA), beta-barrel domain"/>
    <property type="match status" value="1"/>
</dbReference>
<keyword evidence="13" id="KW-1185">Reference proteome</keyword>
<keyword evidence="6" id="KW-0539">Nucleus</keyword>
<evidence type="ECO:0000313" key="12">
    <source>
        <dbReference type="EMBL" id="KAK8166831.1"/>
    </source>
</evidence>
<evidence type="ECO:0000256" key="6">
    <source>
        <dbReference type="ARBA" id="ARBA00023242"/>
    </source>
</evidence>
<keyword evidence="5" id="KW-0804">Transcription</keyword>